<dbReference type="GeneID" id="108071416"/>
<organism evidence="2 3">
    <name type="scientific">Drosophila kikkawai</name>
    <name type="common">Fruit fly</name>
    <dbReference type="NCBI Taxonomy" id="30033"/>
    <lineage>
        <taxon>Eukaryota</taxon>
        <taxon>Metazoa</taxon>
        <taxon>Ecdysozoa</taxon>
        <taxon>Arthropoda</taxon>
        <taxon>Hexapoda</taxon>
        <taxon>Insecta</taxon>
        <taxon>Pterygota</taxon>
        <taxon>Neoptera</taxon>
        <taxon>Endopterygota</taxon>
        <taxon>Diptera</taxon>
        <taxon>Brachycera</taxon>
        <taxon>Muscomorpha</taxon>
        <taxon>Ephydroidea</taxon>
        <taxon>Drosophilidae</taxon>
        <taxon>Drosophila</taxon>
        <taxon>Sophophora</taxon>
    </lineage>
</organism>
<dbReference type="Proteomes" id="UP001652661">
    <property type="component" value="Chromosome 3R"/>
</dbReference>
<proteinExistence type="predicted"/>
<feature type="signal peptide" evidence="1">
    <location>
        <begin position="1"/>
        <end position="16"/>
    </location>
</feature>
<dbReference type="OrthoDB" id="7851871at2759"/>
<sequence>MLQFRIFILLMLFAEGFMLLKKNYEVRFISVDYTGGTDYIDVSKIRFLGRERLANGTVEMKKDFSDELYSVSAESFIDPNGDGNYKKLPMFIPRQPICKAMESNWKYLDASLKYGVNSDFPAHLHPCPIPKGLYYVKNVSPKTDDWPVIMPRGFLKAVMTLYDEDKVAGTFEVVVQISDLS</sequence>
<protein>
    <submittedName>
        <fullName evidence="3">Uncharacterized protein</fullName>
    </submittedName>
</protein>
<evidence type="ECO:0000313" key="2">
    <source>
        <dbReference type="Proteomes" id="UP001652661"/>
    </source>
</evidence>
<dbReference type="RefSeq" id="XP_017017652.1">
    <property type="nucleotide sequence ID" value="XM_017162163.2"/>
</dbReference>
<dbReference type="PANTHER" id="PTHR21112:SF0">
    <property type="entry name" value="CHEMOSENSORY PROTEIN A 29A-RELATED"/>
    <property type="match status" value="1"/>
</dbReference>
<evidence type="ECO:0000313" key="3">
    <source>
        <dbReference type="RefSeq" id="XP_017017652.1"/>
    </source>
</evidence>
<dbReference type="AlphaFoldDB" id="A0A6P4HP82"/>
<evidence type="ECO:0000256" key="1">
    <source>
        <dbReference type="SAM" id="SignalP"/>
    </source>
</evidence>
<keyword evidence="2" id="KW-1185">Reference proteome</keyword>
<gene>
    <name evidence="3" type="primary">LOC108071416</name>
</gene>
<keyword evidence="1" id="KW-0732">Signal</keyword>
<dbReference type="Pfam" id="PF06477">
    <property type="entry name" value="DUF1091"/>
    <property type="match status" value="1"/>
</dbReference>
<name>A0A6P4HP82_DROKI</name>
<feature type="chain" id="PRO_5028236992" evidence="1">
    <location>
        <begin position="17"/>
        <end position="181"/>
    </location>
</feature>
<reference evidence="3" key="1">
    <citation type="submission" date="2025-08" db="UniProtKB">
        <authorList>
            <consortium name="RefSeq"/>
        </authorList>
    </citation>
    <scope>IDENTIFICATION</scope>
    <source>
        <strain evidence="3">14028-0561.14</strain>
        <tissue evidence="3">Whole fly</tissue>
    </source>
</reference>
<dbReference type="InterPro" id="IPR010512">
    <property type="entry name" value="DUF1091"/>
</dbReference>
<dbReference type="PANTHER" id="PTHR21112">
    <property type="entry name" value="CHEMOSENSORY PROTEIN A 29A-RELATED"/>
    <property type="match status" value="1"/>
</dbReference>
<accession>A0A6P4HP82</accession>